<reference evidence="1" key="2">
    <citation type="journal article" date="2015" name="Data Brief">
        <title>Shoot transcriptome of the giant reed, Arundo donax.</title>
        <authorList>
            <person name="Barrero R.A."/>
            <person name="Guerrero F.D."/>
            <person name="Moolhuijzen P."/>
            <person name="Goolsby J.A."/>
            <person name="Tidwell J."/>
            <person name="Bellgard S.E."/>
            <person name="Bellgard M.I."/>
        </authorList>
    </citation>
    <scope>NUCLEOTIDE SEQUENCE</scope>
    <source>
        <tissue evidence="1">Shoot tissue taken approximately 20 cm above the soil surface</tissue>
    </source>
</reference>
<reference evidence="1" key="1">
    <citation type="submission" date="2014-09" db="EMBL/GenBank/DDBJ databases">
        <authorList>
            <person name="Magalhaes I.L.F."/>
            <person name="Oliveira U."/>
            <person name="Santos F.R."/>
            <person name="Vidigal T.H.D.A."/>
            <person name="Brescovit A.D."/>
            <person name="Santos A.J."/>
        </authorList>
    </citation>
    <scope>NUCLEOTIDE SEQUENCE</scope>
    <source>
        <tissue evidence="1">Shoot tissue taken approximately 20 cm above the soil surface</tissue>
    </source>
</reference>
<protein>
    <submittedName>
        <fullName evidence="1">Uncharacterized protein</fullName>
    </submittedName>
</protein>
<name>A0A0A9QS71_ARUDO</name>
<dbReference type="EMBL" id="GBRH01256166">
    <property type="protein sequence ID" value="JAD41729.1"/>
    <property type="molecule type" value="Transcribed_RNA"/>
</dbReference>
<dbReference type="AlphaFoldDB" id="A0A0A9QS71"/>
<organism evidence="1">
    <name type="scientific">Arundo donax</name>
    <name type="common">Giant reed</name>
    <name type="synonym">Donax arundinaceus</name>
    <dbReference type="NCBI Taxonomy" id="35708"/>
    <lineage>
        <taxon>Eukaryota</taxon>
        <taxon>Viridiplantae</taxon>
        <taxon>Streptophyta</taxon>
        <taxon>Embryophyta</taxon>
        <taxon>Tracheophyta</taxon>
        <taxon>Spermatophyta</taxon>
        <taxon>Magnoliopsida</taxon>
        <taxon>Liliopsida</taxon>
        <taxon>Poales</taxon>
        <taxon>Poaceae</taxon>
        <taxon>PACMAD clade</taxon>
        <taxon>Arundinoideae</taxon>
        <taxon>Arundineae</taxon>
        <taxon>Arundo</taxon>
    </lineage>
</organism>
<sequence>MIVHLKLRCIIHDHTITP</sequence>
<evidence type="ECO:0000313" key="1">
    <source>
        <dbReference type="EMBL" id="JAD41729.1"/>
    </source>
</evidence>
<proteinExistence type="predicted"/>
<accession>A0A0A9QS71</accession>